<dbReference type="SMART" id="SM00855">
    <property type="entry name" value="PGAM"/>
    <property type="match status" value="1"/>
</dbReference>
<accession>A0A0J6WQU9</accession>
<evidence type="ECO:0000313" key="1">
    <source>
        <dbReference type="EMBL" id="KMO85820.1"/>
    </source>
</evidence>
<dbReference type="InterPro" id="IPR029033">
    <property type="entry name" value="His_PPase_superfam"/>
</dbReference>
<dbReference type="Pfam" id="PF00300">
    <property type="entry name" value="His_Phos_1"/>
    <property type="match status" value="1"/>
</dbReference>
<evidence type="ECO:0000313" key="2">
    <source>
        <dbReference type="Proteomes" id="UP000036503"/>
    </source>
</evidence>
<dbReference type="RefSeq" id="WP_048514971.1">
    <property type="nucleotide sequence ID" value="NZ_FUXD01000037.1"/>
</dbReference>
<sequence length="191" mass="21699">MKKIWLVRHGESVANAGEATQDHKNIPLSPLGIKQAQALALQIPKCPDLIATSPYLRAQQTAMQTIGRFPEAATGIWDCIHEFVYLAPATCIGTTSVQRRPRVIAYWRKSDPEYMDGEGAESYKDLIGRIDLTMDILQRRRERFIVLFTHGQFIRNFLLVYQNPGRPAAEYMAAFRRSKPVRNGQIVEITI</sequence>
<dbReference type="OrthoDB" id="7925971at2"/>
<organism evidence="1 2">
    <name type="scientific">Megasphaera cerevisiae DSM 20462</name>
    <dbReference type="NCBI Taxonomy" id="1122219"/>
    <lineage>
        <taxon>Bacteria</taxon>
        <taxon>Bacillati</taxon>
        <taxon>Bacillota</taxon>
        <taxon>Negativicutes</taxon>
        <taxon>Veillonellales</taxon>
        <taxon>Veillonellaceae</taxon>
        <taxon>Megasphaera</taxon>
    </lineage>
</organism>
<dbReference type="Proteomes" id="UP000036503">
    <property type="component" value="Unassembled WGS sequence"/>
</dbReference>
<dbReference type="InterPro" id="IPR001345">
    <property type="entry name" value="PG/BPGM_mutase_AS"/>
</dbReference>
<dbReference type="CDD" id="cd07067">
    <property type="entry name" value="HP_PGM_like"/>
    <property type="match status" value="1"/>
</dbReference>
<dbReference type="Gene3D" id="3.40.50.1240">
    <property type="entry name" value="Phosphoglycerate mutase-like"/>
    <property type="match status" value="1"/>
</dbReference>
<dbReference type="EMBL" id="LEKT01000044">
    <property type="protein sequence ID" value="KMO85820.1"/>
    <property type="molecule type" value="Genomic_DNA"/>
</dbReference>
<dbReference type="InterPro" id="IPR013078">
    <property type="entry name" value="His_Pase_superF_clade-1"/>
</dbReference>
<proteinExistence type="predicted"/>
<dbReference type="STRING" id="39029.BSR42_11915"/>
<name>A0A0J6WQU9_9FIRM</name>
<protein>
    <submittedName>
        <fullName evidence="1">Phosphoglycerate mutase</fullName>
    </submittedName>
</protein>
<dbReference type="InParanoid" id="A0A0J6WQU9"/>
<dbReference type="GO" id="GO:0016791">
    <property type="term" value="F:phosphatase activity"/>
    <property type="evidence" value="ECO:0007669"/>
    <property type="project" value="TreeGrafter"/>
</dbReference>
<reference evidence="1 2" key="1">
    <citation type="submission" date="2015-06" db="EMBL/GenBank/DDBJ databases">
        <title>Draft genome sequence of beer spoilage bacterium Megasphaera cerevisiae type strain 20462.</title>
        <authorList>
            <person name="Kutumbaka K."/>
            <person name="Pasmowitz J."/>
            <person name="Mategko J."/>
            <person name="Reyes D."/>
            <person name="Friedrich A."/>
            <person name="Han S."/>
            <person name="Martens-Habbena W."/>
            <person name="Neal-McKinney J."/>
            <person name="Janagama H.K."/>
            <person name="Nadala C."/>
            <person name="Samadpour M."/>
        </authorList>
    </citation>
    <scope>NUCLEOTIDE SEQUENCE [LARGE SCALE GENOMIC DNA]</scope>
    <source>
        <strain evidence="1 2">DSM 20462</strain>
    </source>
</reference>
<dbReference type="PANTHER" id="PTHR48100">
    <property type="entry name" value="BROAD-SPECIFICITY PHOSPHATASE YOR283W-RELATED"/>
    <property type="match status" value="1"/>
</dbReference>
<dbReference type="AlphaFoldDB" id="A0A0J6WQU9"/>
<keyword evidence="2" id="KW-1185">Reference proteome</keyword>
<dbReference type="PIRSF" id="PIRSF000709">
    <property type="entry name" value="6PFK_2-Ptase"/>
    <property type="match status" value="1"/>
</dbReference>
<dbReference type="PATRIC" id="fig|1122219.3.peg.2229"/>
<comment type="caution">
    <text evidence="1">The sequence shown here is derived from an EMBL/GenBank/DDBJ whole genome shotgun (WGS) entry which is preliminary data.</text>
</comment>
<dbReference type="InterPro" id="IPR050275">
    <property type="entry name" value="PGM_Phosphatase"/>
</dbReference>
<dbReference type="PROSITE" id="PS00175">
    <property type="entry name" value="PG_MUTASE"/>
    <property type="match status" value="1"/>
</dbReference>
<gene>
    <name evidence="1" type="ORF">AB840_11375</name>
</gene>
<dbReference type="SUPFAM" id="SSF53254">
    <property type="entry name" value="Phosphoglycerate mutase-like"/>
    <property type="match status" value="1"/>
</dbReference>